<accession>A0A1M5WB24</accession>
<evidence type="ECO:0000313" key="12">
    <source>
        <dbReference type="EMBL" id="SHH84705.1"/>
    </source>
</evidence>
<comment type="pathway">
    <text evidence="2 10">Bacterial outer membrane biogenesis; LPS core biosynthesis.</text>
</comment>
<dbReference type="GO" id="GO:0009245">
    <property type="term" value="P:lipid A biosynthetic process"/>
    <property type="evidence" value="ECO:0007669"/>
    <property type="project" value="TreeGrafter"/>
</dbReference>
<proteinExistence type="inferred from homology"/>
<evidence type="ECO:0000256" key="6">
    <source>
        <dbReference type="ARBA" id="ARBA00031445"/>
    </source>
</evidence>
<evidence type="ECO:0000256" key="1">
    <source>
        <dbReference type="ARBA" id="ARBA00003394"/>
    </source>
</evidence>
<dbReference type="OrthoDB" id="9789797at2"/>
<dbReference type="InterPro" id="IPR038107">
    <property type="entry name" value="Glycos_transf_N_sf"/>
</dbReference>
<dbReference type="GO" id="GO:0043842">
    <property type="term" value="F:Kdo transferase activity"/>
    <property type="evidence" value="ECO:0007669"/>
    <property type="project" value="UniProtKB-EC"/>
</dbReference>
<keyword evidence="5 10" id="KW-0808">Transferase</keyword>
<organism evidence="12 13">
    <name type="scientific">Marivita hallyeonensis</name>
    <dbReference type="NCBI Taxonomy" id="996342"/>
    <lineage>
        <taxon>Bacteria</taxon>
        <taxon>Pseudomonadati</taxon>
        <taxon>Pseudomonadota</taxon>
        <taxon>Alphaproteobacteria</taxon>
        <taxon>Rhodobacterales</taxon>
        <taxon>Roseobacteraceae</taxon>
        <taxon>Marivita</taxon>
    </lineage>
</organism>
<evidence type="ECO:0000256" key="3">
    <source>
        <dbReference type="ARBA" id="ARBA00012621"/>
    </source>
</evidence>
<dbReference type="EMBL" id="FQXC01000004">
    <property type="protein sequence ID" value="SHH84705.1"/>
    <property type="molecule type" value="Genomic_DNA"/>
</dbReference>
<evidence type="ECO:0000256" key="10">
    <source>
        <dbReference type="RuleBase" id="RU365103"/>
    </source>
</evidence>
<protein>
    <recommendedName>
        <fullName evidence="4 10">3-deoxy-D-manno-octulosonic acid transferase</fullName>
        <shortName evidence="10">Kdo transferase</shortName>
        <ecNumber evidence="3 10">2.4.99.12</ecNumber>
    </recommendedName>
    <alternativeName>
        <fullName evidence="6 10">Lipid IV(A) 3-deoxy-D-manno-octulosonic acid transferase</fullName>
    </alternativeName>
</protein>
<sequence length="404" mass="44143">MLLYHILLRVLAAKELAARAAKADWSGIKARLGRVDAAPEGATIWLHAASNGEIASAKPVIRHLLDQGHRLLVTLNTDTGVALAKSWALPNLFAQLAPLDLPGPTRRIYRDWGITAHITLESDLWPHRILACPGPVIVLGGRLTERSAKGWRRFPKLVGRVMKKITFLSAQDTGSMRRFEEFGLSDAAKGPVFDLKALYEPPDAPMNATLKSAFDRDTTWLAASTHEGDEDIVLEAHKRLLNVHPTARLILAPRHPRRADVIINLIRQHGLSFAQRSKGENPETAQVYLADTMGDMHLWYALAGITLVAGSFSDRGGHTPYEPAHFRSAILHGTDTANFEAAYEKLARLNGAICVDDAASLADALESLMTSKTHTRLGAAAHDALLQDVKIDTLMQHVIAALNA</sequence>
<dbReference type="InterPro" id="IPR039901">
    <property type="entry name" value="Kdotransferase"/>
</dbReference>
<feature type="site" description="Transition state stabilizer" evidence="9">
    <location>
        <position position="121"/>
    </location>
</feature>
<dbReference type="GO" id="GO:0005886">
    <property type="term" value="C:plasma membrane"/>
    <property type="evidence" value="ECO:0007669"/>
    <property type="project" value="UniProtKB-SubCell"/>
</dbReference>
<feature type="site" description="Transition state stabilizer" evidence="9">
    <location>
        <position position="196"/>
    </location>
</feature>
<name>A0A1M5WB24_9RHOB</name>
<gene>
    <name evidence="12" type="ORF">SAMN05443551_3362</name>
</gene>
<feature type="active site" description="Proton acceptor" evidence="8">
    <location>
        <position position="53"/>
    </location>
</feature>
<keyword evidence="13" id="KW-1185">Reference proteome</keyword>
<keyword evidence="10" id="KW-0472">Membrane</keyword>
<comment type="similarity">
    <text evidence="10">Belongs to the glycosyltransferase group 1 family.</text>
</comment>
<dbReference type="PANTHER" id="PTHR42755">
    <property type="entry name" value="3-DEOXY-MANNO-OCTULOSONATE CYTIDYLYLTRANSFERASE"/>
    <property type="match status" value="1"/>
</dbReference>
<comment type="catalytic activity">
    <reaction evidence="7 10">
        <text>lipid IVA (E. coli) + CMP-3-deoxy-beta-D-manno-octulosonate = alpha-Kdo-(2-&gt;6)-lipid IVA (E. coli) + CMP + H(+)</text>
        <dbReference type="Rhea" id="RHEA:28066"/>
        <dbReference type="ChEBI" id="CHEBI:15378"/>
        <dbReference type="ChEBI" id="CHEBI:58603"/>
        <dbReference type="ChEBI" id="CHEBI:60364"/>
        <dbReference type="ChEBI" id="CHEBI:60377"/>
        <dbReference type="ChEBI" id="CHEBI:85987"/>
        <dbReference type="EC" id="2.4.99.12"/>
    </reaction>
</comment>
<dbReference type="AlphaFoldDB" id="A0A1M5WB24"/>
<evidence type="ECO:0000256" key="7">
    <source>
        <dbReference type="ARBA" id="ARBA00049183"/>
    </source>
</evidence>
<dbReference type="EC" id="2.4.99.12" evidence="3 10"/>
<comment type="subcellular location">
    <subcellularLocation>
        <location evidence="10">Cell membrane</location>
    </subcellularLocation>
</comment>
<reference evidence="12 13" key="1">
    <citation type="submission" date="2016-11" db="EMBL/GenBank/DDBJ databases">
        <authorList>
            <person name="Jaros S."/>
            <person name="Januszkiewicz K."/>
            <person name="Wedrychowicz H."/>
        </authorList>
    </citation>
    <scope>NUCLEOTIDE SEQUENCE [LARGE SCALE GENOMIC DNA]</scope>
    <source>
        <strain evidence="12 13">DSM 29431</strain>
    </source>
</reference>
<keyword evidence="10" id="KW-0448">Lipopolysaccharide biosynthesis</keyword>
<evidence type="ECO:0000256" key="2">
    <source>
        <dbReference type="ARBA" id="ARBA00004713"/>
    </source>
</evidence>
<dbReference type="GO" id="GO:0009244">
    <property type="term" value="P:lipopolysaccharide core region biosynthetic process"/>
    <property type="evidence" value="ECO:0007669"/>
    <property type="project" value="UniProtKB-UniRule"/>
</dbReference>
<dbReference type="RefSeq" id="WP_072779192.1">
    <property type="nucleotide sequence ID" value="NZ_FQXC01000004.1"/>
</dbReference>
<dbReference type="STRING" id="996342.SAMN05443551_3362"/>
<dbReference type="SUPFAM" id="SSF53756">
    <property type="entry name" value="UDP-Glycosyltransferase/glycogen phosphorylase"/>
    <property type="match status" value="1"/>
</dbReference>
<evidence type="ECO:0000313" key="13">
    <source>
        <dbReference type="Proteomes" id="UP000184221"/>
    </source>
</evidence>
<dbReference type="Gene3D" id="3.40.50.11720">
    <property type="entry name" value="3-Deoxy-D-manno-octulosonic-acid transferase, N-terminal domain"/>
    <property type="match status" value="1"/>
</dbReference>
<evidence type="ECO:0000259" key="11">
    <source>
        <dbReference type="Pfam" id="PF04413"/>
    </source>
</evidence>
<dbReference type="UniPathway" id="UPA00958"/>
<dbReference type="Proteomes" id="UP000184221">
    <property type="component" value="Unassembled WGS sequence"/>
</dbReference>
<keyword evidence="10" id="KW-1003">Cell membrane</keyword>
<evidence type="ECO:0000256" key="8">
    <source>
        <dbReference type="PIRSR" id="PIRSR639901-1"/>
    </source>
</evidence>
<evidence type="ECO:0000256" key="9">
    <source>
        <dbReference type="PIRSR" id="PIRSR639901-2"/>
    </source>
</evidence>
<feature type="domain" description="3-deoxy-D-manno-octulosonic-acid transferase N-terminal" evidence="11">
    <location>
        <begin position="28"/>
        <end position="186"/>
    </location>
</feature>
<dbReference type="Pfam" id="PF04413">
    <property type="entry name" value="Glycos_transf_N"/>
    <property type="match status" value="1"/>
</dbReference>
<dbReference type="Gene3D" id="3.40.50.2000">
    <property type="entry name" value="Glycogen Phosphorylase B"/>
    <property type="match status" value="1"/>
</dbReference>
<evidence type="ECO:0000256" key="5">
    <source>
        <dbReference type="ARBA" id="ARBA00022679"/>
    </source>
</evidence>
<dbReference type="PANTHER" id="PTHR42755:SF1">
    <property type="entry name" value="3-DEOXY-D-MANNO-OCTULOSONIC ACID TRANSFERASE, MITOCHONDRIAL-RELATED"/>
    <property type="match status" value="1"/>
</dbReference>
<dbReference type="InterPro" id="IPR007507">
    <property type="entry name" value="Glycos_transf_N"/>
</dbReference>
<evidence type="ECO:0000256" key="4">
    <source>
        <dbReference type="ARBA" id="ARBA00019077"/>
    </source>
</evidence>
<comment type="function">
    <text evidence="1 10">Involved in lipopolysaccharide (LPS) biosynthesis. Catalyzes the transfer of 3-deoxy-D-manno-octulosonate (Kdo) residue(s) from CMP-Kdo to lipid IV(A), the tetraacyldisaccharide-1,4'-bisphosphate precursor of lipid A.</text>
</comment>